<feature type="region of interest" description="Disordered" evidence="4">
    <location>
        <begin position="80"/>
        <end position="101"/>
    </location>
</feature>
<organism evidence="6 7">
    <name type="scientific">Stylonychia lemnae</name>
    <name type="common">Ciliate</name>
    <dbReference type="NCBI Taxonomy" id="5949"/>
    <lineage>
        <taxon>Eukaryota</taxon>
        <taxon>Sar</taxon>
        <taxon>Alveolata</taxon>
        <taxon>Ciliophora</taxon>
        <taxon>Intramacronucleata</taxon>
        <taxon>Spirotrichea</taxon>
        <taxon>Stichotrichia</taxon>
        <taxon>Sporadotrichida</taxon>
        <taxon>Oxytrichidae</taxon>
        <taxon>Stylonychinae</taxon>
        <taxon>Stylonychia</taxon>
    </lineage>
</organism>
<feature type="region of interest" description="Disordered" evidence="4">
    <location>
        <begin position="460"/>
        <end position="504"/>
    </location>
</feature>
<evidence type="ECO:0000313" key="6">
    <source>
        <dbReference type="EMBL" id="CDW89343.1"/>
    </source>
</evidence>
<name>A0A078B702_STYLE</name>
<keyword evidence="1 2" id="KW-0728">SH3 domain</keyword>
<evidence type="ECO:0000259" key="5">
    <source>
        <dbReference type="PROSITE" id="PS50002"/>
    </source>
</evidence>
<dbReference type="SMART" id="SM00326">
    <property type="entry name" value="SH3"/>
    <property type="match status" value="1"/>
</dbReference>
<keyword evidence="3" id="KW-0175">Coiled coil</keyword>
<feature type="domain" description="SH3" evidence="5">
    <location>
        <begin position="767"/>
        <end position="826"/>
    </location>
</feature>
<evidence type="ECO:0000313" key="7">
    <source>
        <dbReference type="Proteomes" id="UP000039865"/>
    </source>
</evidence>
<feature type="coiled-coil region" evidence="3">
    <location>
        <begin position="186"/>
        <end position="283"/>
    </location>
</feature>
<protein>
    <submittedName>
        <fullName evidence="6">Variant sh3 domain containing protein</fullName>
    </submittedName>
</protein>
<evidence type="ECO:0000256" key="2">
    <source>
        <dbReference type="PROSITE-ProRule" id="PRU00192"/>
    </source>
</evidence>
<dbReference type="AlphaFoldDB" id="A0A078B702"/>
<evidence type="ECO:0000256" key="3">
    <source>
        <dbReference type="SAM" id="Coils"/>
    </source>
</evidence>
<dbReference type="Proteomes" id="UP000039865">
    <property type="component" value="Unassembled WGS sequence"/>
</dbReference>
<feature type="compositionally biased region" description="Basic and acidic residues" evidence="4">
    <location>
        <begin position="481"/>
        <end position="496"/>
    </location>
</feature>
<proteinExistence type="predicted"/>
<gene>
    <name evidence="6" type="primary">Contig1051.g1146</name>
    <name evidence="6" type="ORF">STYLEM_18475</name>
</gene>
<keyword evidence="7" id="KW-1185">Reference proteome</keyword>
<dbReference type="PRINTS" id="PR00452">
    <property type="entry name" value="SH3DOMAIN"/>
</dbReference>
<feature type="compositionally biased region" description="Polar residues" evidence="4">
    <location>
        <begin position="317"/>
        <end position="341"/>
    </location>
</feature>
<reference evidence="6 7" key="1">
    <citation type="submission" date="2014-06" db="EMBL/GenBank/DDBJ databases">
        <authorList>
            <person name="Swart Estienne"/>
        </authorList>
    </citation>
    <scope>NUCLEOTIDE SEQUENCE [LARGE SCALE GENOMIC DNA]</scope>
    <source>
        <strain evidence="6 7">130c</strain>
    </source>
</reference>
<dbReference type="Gene3D" id="2.30.30.40">
    <property type="entry name" value="SH3 Domains"/>
    <property type="match status" value="1"/>
</dbReference>
<dbReference type="InParanoid" id="A0A078B702"/>
<feature type="region of interest" description="Disordered" evidence="4">
    <location>
        <begin position="317"/>
        <end position="343"/>
    </location>
</feature>
<evidence type="ECO:0000256" key="4">
    <source>
        <dbReference type="SAM" id="MobiDB-lite"/>
    </source>
</evidence>
<dbReference type="Pfam" id="PF00018">
    <property type="entry name" value="SH3_1"/>
    <property type="match status" value="1"/>
</dbReference>
<feature type="compositionally biased region" description="Polar residues" evidence="4">
    <location>
        <begin position="80"/>
        <end position="89"/>
    </location>
</feature>
<dbReference type="InterPro" id="IPR036028">
    <property type="entry name" value="SH3-like_dom_sf"/>
</dbReference>
<dbReference type="FunFam" id="2.30.30.40:FF:000072">
    <property type="entry name" value="Unconventional Myosin IB"/>
    <property type="match status" value="1"/>
</dbReference>
<dbReference type="OrthoDB" id="296320at2759"/>
<dbReference type="PROSITE" id="PS50002">
    <property type="entry name" value="SH3"/>
    <property type="match status" value="1"/>
</dbReference>
<dbReference type="CDD" id="cd00174">
    <property type="entry name" value="SH3"/>
    <property type="match status" value="1"/>
</dbReference>
<dbReference type="SUPFAM" id="SSF50044">
    <property type="entry name" value="SH3-domain"/>
    <property type="match status" value="1"/>
</dbReference>
<evidence type="ECO:0000256" key="1">
    <source>
        <dbReference type="ARBA" id="ARBA00022443"/>
    </source>
</evidence>
<dbReference type="EMBL" id="CCKQ01017451">
    <property type="protein sequence ID" value="CDW89343.1"/>
    <property type="molecule type" value="Genomic_DNA"/>
</dbReference>
<dbReference type="InterPro" id="IPR001452">
    <property type="entry name" value="SH3_domain"/>
</dbReference>
<accession>A0A078B702</accession>
<dbReference type="PANTHER" id="PTHR14167:SF31">
    <property type="entry name" value="NOSTRIN"/>
    <property type="match status" value="1"/>
</dbReference>
<dbReference type="InterPro" id="IPR050384">
    <property type="entry name" value="Endophilin_SH3RF"/>
</dbReference>
<sequence>MEKAKKFRENFLLDKNAQQKLLAQKQIQIIGNLSNLRPKTALNQNQAMNLDQNIQLALREISPPKVQKQKLKEISSQFPMNMSYQNQGERNSRSRSPELSHNIQSWTKDTLQINNSEANIIDPSISVQVDPTQSLTKWLQNQPIDTFNVNQSVQNYYVQQPPQIITTMPRSQLNQSQLARQTYSPISTSKQKIKEIKEENENLLEQVKQLNNQIKSFKQKNQICQKEISRLKEENEEIKNTSADQIQRFEKVLHRFQAIDIDYQNEKNDNEQLRFDLNESKVQLDMAKAHLSSVIQVMSDVLEYVITRCQIAQPAPSVTHSRNQSQSQHNFDQTQLSNSTDFMDRSYDDERRNLIEQIKSILIAKIDSINKTVIGLDFQRELNNIRNWRIIEPPTQQLHISSYDTNHNSATSRKDTNGNLFTQQQHYSRNTFTNLNLNSNNTVNFLGMGGSLYNGTLGAQSNSSKKFESDATPVPSFGKISARDERSSKFNMDKGGSKKKSTKTQNKEILNNDSMMNINPFLPSDMHSKISYDNNKSHSSMSKDGRDIVFTMKESIRDLDSFNLTPEKITQNMHQTFSQSFSPTLDHRLVSQKEHQLAMTNNIKLNLMNDQLSSIDVDFVDEFQLNNNQDSIHKRNLPGSVNYNYHQDYLGKPRVQQSSLNNLRHSKNIHSQDNLQGSFGPQAEATENQLTFQQEFAIGLQSHKSQDMVKQQNLLSLDQIDEIKYGGGDQSSISLGSLSFKDNILSTSNQKIAYQPMDNSVSDGRGINMLAAKALYEFKAQKDKDLSFNVGDEILIEKKRSNGWWIGYCNGKKGYFPHNYVQIENENNSGHNNFNNIIEEDDQFQRKNTISESLGGLGFNSSFNDL</sequence>
<dbReference type="PANTHER" id="PTHR14167">
    <property type="entry name" value="SH3 DOMAIN-CONTAINING"/>
    <property type="match status" value="1"/>
</dbReference>